<keyword evidence="2" id="KW-1185">Reference proteome</keyword>
<evidence type="ECO:0000313" key="2">
    <source>
        <dbReference type="Proteomes" id="UP000290624"/>
    </source>
</evidence>
<dbReference type="InterPro" id="IPR036412">
    <property type="entry name" value="HAD-like_sf"/>
</dbReference>
<dbReference type="PANTHER" id="PTHR43611:SF3">
    <property type="entry name" value="FLAVIN MONONUCLEOTIDE HYDROLASE 1, CHLOROPLATIC"/>
    <property type="match status" value="1"/>
</dbReference>
<dbReference type="RefSeq" id="WP_129458774.1">
    <property type="nucleotide sequence ID" value="NZ_PPCV01000005.1"/>
</dbReference>
<dbReference type="SFLD" id="SFLDS00003">
    <property type="entry name" value="Haloacid_Dehalogenase"/>
    <property type="match status" value="1"/>
</dbReference>
<comment type="caution">
    <text evidence="1">The sequence shown here is derived from an EMBL/GenBank/DDBJ whole genome shotgun (WGS) entry which is preliminary data.</text>
</comment>
<accession>A0A4Q2EJ96</accession>
<dbReference type="EMBL" id="PPCV01000005">
    <property type="protein sequence ID" value="RXW32035.1"/>
    <property type="molecule type" value="Genomic_DNA"/>
</dbReference>
<protein>
    <submittedName>
        <fullName evidence="1">Haloacid dehalogenase</fullName>
    </submittedName>
</protein>
<dbReference type="Pfam" id="PF00702">
    <property type="entry name" value="Hydrolase"/>
    <property type="match status" value="1"/>
</dbReference>
<dbReference type="PRINTS" id="PR00413">
    <property type="entry name" value="HADHALOGNASE"/>
</dbReference>
<dbReference type="OrthoDB" id="9797415at2"/>
<evidence type="ECO:0000313" key="1">
    <source>
        <dbReference type="EMBL" id="RXW32035.1"/>
    </source>
</evidence>
<reference evidence="1 2" key="1">
    <citation type="submission" date="2018-01" db="EMBL/GenBank/DDBJ databases">
        <title>Lactibacter flavus gen. nov., sp. nov., a novel bacterium of the family Propionibacteriaceae isolated from raw milk and dairy products.</title>
        <authorList>
            <person name="Wenning M."/>
            <person name="Breitenwieser F."/>
            <person name="Huptas C."/>
            <person name="von Neubeck M."/>
            <person name="Busse H.-J."/>
            <person name="Scherer S."/>
        </authorList>
    </citation>
    <scope>NUCLEOTIDE SEQUENCE [LARGE SCALE GENOMIC DNA]</scope>
    <source>
        <strain evidence="1 2">VG341</strain>
    </source>
</reference>
<dbReference type="AlphaFoldDB" id="A0A4Q2EJ96"/>
<sequence>MTQPIRAVIFDVAQVIVQWDPRLPLQGELDKQAVDAFAHHDRFWALNAEADAGLRIADMRVRIDAEMPEVRTAFDTYVRNFARCVPGPMPGTTEVIGELQAAGLPVYGLSNWWAENFTVPRAMAPVIDRLHDVIVSGEVGLAKPDPAIFQLAATRFGLAPASTLFVDDSQANIEAAAQVGYVTHHFLDAEGLRRELVHRGVLSG</sequence>
<dbReference type="SUPFAM" id="SSF56784">
    <property type="entry name" value="HAD-like"/>
    <property type="match status" value="1"/>
</dbReference>
<dbReference type="PANTHER" id="PTHR43611">
    <property type="entry name" value="ALPHA-D-GLUCOSE 1-PHOSPHATE PHOSPHATASE"/>
    <property type="match status" value="1"/>
</dbReference>
<gene>
    <name evidence="1" type="ORF">C1706_08285</name>
</gene>
<name>A0A4Q2EJ96_9ACTN</name>
<dbReference type="NCBIfam" id="TIGR01509">
    <property type="entry name" value="HAD-SF-IA-v3"/>
    <property type="match status" value="1"/>
</dbReference>
<dbReference type="SFLD" id="SFLDG01129">
    <property type="entry name" value="C1.5:_HAD__Beta-PGM__Phosphata"/>
    <property type="match status" value="1"/>
</dbReference>
<dbReference type="InterPro" id="IPR006439">
    <property type="entry name" value="HAD-SF_hydro_IA"/>
</dbReference>
<proteinExistence type="predicted"/>
<organism evidence="1 2">
    <name type="scientific">Propioniciclava flava</name>
    <dbReference type="NCBI Taxonomy" id="2072026"/>
    <lineage>
        <taxon>Bacteria</taxon>
        <taxon>Bacillati</taxon>
        <taxon>Actinomycetota</taxon>
        <taxon>Actinomycetes</taxon>
        <taxon>Propionibacteriales</taxon>
        <taxon>Propionibacteriaceae</taxon>
        <taxon>Propioniciclava</taxon>
    </lineage>
</organism>
<dbReference type="InterPro" id="IPR023214">
    <property type="entry name" value="HAD_sf"/>
</dbReference>
<dbReference type="CDD" id="cd02603">
    <property type="entry name" value="HAD_sEH-N_like"/>
    <property type="match status" value="1"/>
</dbReference>
<dbReference type="Proteomes" id="UP000290624">
    <property type="component" value="Unassembled WGS sequence"/>
</dbReference>
<dbReference type="Gene3D" id="3.40.50.1000">
    <property type="entry name" value="HAD superfamily/HAD-like"/>
    <property type="match status" value="1"/>
</dbReference>